<dbReference type="PROSITE" id="PS00214">
    <property type="entry name" value="FABP"/>
    <property type="match status" value="1"/>
</dbReference>
<organism evidence="2">
    <name type="scientific">Castor canadensis</name>
    <name type="common">American beaver</name>
    <dbReference type="NCBI Taxonomy" id="51338"/>
    <lineage>
        <taxon>Eukaryota</taxon>
        <taxon>Metazoa</taxon>
        <taxon>Chordata</taxon>
        <taxon>Craniata</taxon>
        <taxon>Vertebrata</taxon>
        <taxon>Euteleostomi</taxon>
        <taxon>Mammalia</taxon>
        <taxon>Eutheria</taxon>
        <taxon>Euarchontoglires</taxon>
        <taxon>Glires</taxon>
        <taxon>Rodentia</taxon>
        <taxon>Castorimorpha</taxon>
        <taxon>Castoridae</taxon>
        <taxon>Castor</taxon>
    </lineage>
</organism>
<protein>
    <submittedName>
        <fullName evidence="2">Myelin P2 protein isoform X2</fullName>
    </submittedName>
</protein>
<dbReference type="InterPro" id="IPR012674">
    <property type="entry name" value="Calycin"/>
</dbReference>
<name>A0A8B7VWZ9_CASCN</name>
<evidence type="ECO:0000259" key="1">
    <source>
        <dbReference type="PROSITE" id="PS00214"/>
    </source>
</evidence>
<reference evidence="2" key="1">
    <citation type="submission" date="2025-08" db="UniProtKB">
        <authorList>
            <consortium name="RefSeq"/>
        </authorList>
    </citation>
    <scope>IDENTIFICATION</scope>
    <source>
        <tissue evidence="2">Leukocyte</tissue>
    </source>
</reference>
<dbReference type="OrthoDB" id="412780at2759"/>
<evidence type="ECO:0000313" key="2">
    <source>
        <dbReference type="RefSeq" id="XP_020036123.1"/>
    </source>
</evidence>
<dbReference type="Gene3D" id="2.40.128.20">
    <property type="match status" value="1"/>
</dbReference>
<sequence length="72" mass="8395">MSNRFLGTWKLVSSEHFDDYMKALECCHPGERLTESCTEMGWQRDDHKEKVGRWENGSGKIVSNSQYRNNAI</sequence>
<accession>A0A8B7VWZ9</accession>
<dbReference type="RefSeq" id="XP_020036123.1">
    <property type="nucleotide sequence ID" value="XM_020180534.1"/>
</dbReference>
<gene>
    <name evidence="2" type="primary">Pmp2</name>
</gene>
<dbReference type="InterPro" id="IPR000463">
    <property type="entry name" value="Fatty_acid-bd"/>
</dbReference>
<dbReference type="AlphaFoldDB" id="A0A8B7VWZ9"/>
<proteinExistence type="predicted"/>
<dbReference type="GO" id="GO:0008289">
    <property type="term" value="F:lipid binding"/>
    <property type="evidence" value="ECO:0007669"/>
    <property type="project" value="InterPro"/>
</dbReference>
<dbReference type="SUPFAM" id="SSF50814">
    <property type="entry name" value="Lipocalins"/>
    <property type="match status" value="1"/>
</dbReference>
<feature type="domain" description="Cytosolic fatty-acid binding proteins" evidence="1">
    <location>
        <begin position="7"/>
        <end position="24"/>
    </location>
</feature>